<dbReference type="AlphaFoldDB" id="A0AAV1WYC4"/>
<dbReference type="EMBL" id="CAXHTB010000010">
    <property type="protein sequence ID" value="CAL0314152.1"/>
    <property type="molecule type" value="Genomic_DNA"/>
</dbReference>
<evidence type="ECO:0000313" key="3">
    <source>
        <dbReference type="Proteomes" id="UP001497480"/>
    </source>
</evidence>
<sequence length="121" mass="13735">MASFGGDYGENNEKEKIYNDSLYSNNLPYEQNDPTIVEKSSSPNTTSKVSSHEDDFSTTSVQKSSSAKPTYSSTFVTPPRTDFYKNVVMPQDDFKQVTYRYQVISFSHPTAKKKYTSVRTI</sequence>
<dbReference type="Proteomes" id="UP001497480">
    <property type="component" value="Unassembled WGS sequence"/>
</dbReference>
<feature type="compositionally biased region" description="Polar residues" evidence="1">
    <location>
        <begin position="21"/>
        <end position="34"/>
    </location>
</feature>
<proteinExistence type="predicted"/>
<feature type="region of interest" description="Disordered" evidence="1">
    <location>
        <begin position="1"/>
        <end position="75"/>
    </location>
</feature>
<gene>
    <name evidence="2" type="ORF">LLUT_LOCUS15212</name>
</gene>
<comment type="caution">
    <text evidence="2">The sequence shown here is derived from an EMBL/GenBank/DDBJ whole genome shotgun (WGS) entry which is preliminary data.</text>
</comment>
<feature type="compositionally biased region" description="Polar residues" evidence="1">
    <location>
        <begin position="57"/>
        <end position="75"/>
    </location>
</feature>
<keyword evidence="3" id="KW-1185">Reference proteome</keyword>
<name>A0AAV1WYC4_LUPLU</name>
<feature type="compositionally biased region" description="Low complexity" evidence="1">
    <location>
        <begin position="39"/>
        <end position="49"/>
    </location>
</feature>
<evidence type="ECO:0000256" key="1">
    <source>
        <dbReference type="SAM" id="MobiDB-lite"/>
    </source>
</evidence>
<protein>
    <submittedName>
        <fullName evidence="2">Uncharacterized protein</fullName>
    </submittedName>
</protein>
<reference evidence="2 3" key="1">
    <citation type="submission" date="2024-03" db="EMBL/GenBank/DDBJ databases">
        <authorList>
            <person name="Martinez-Hernandez J."/>
        </authorList>
    </citation>
    <scope>NUCLEOTIDE SEQUENCE [LARGE SCALE GENOMIC DNA]</scope>
</reference>
<accession>A0AAV1WYC4</accession>
<organism evidence="2 3">
    <name type="scientific">Lupinus luteus</name>
    <name type="common">European yellow lupine</name>
    <dbReference type="NCBI Taxonomy" id="3873"/>
    <lineage>
        <taxon>Eukaryota</taxon>
        <taxon>Viridiplantae</taxon>
        <taxon>Streptophyta</taxon>
        <taxon>Embryophyta</taxon>
        <taxon>Tracheophyta</taxon>
        <taxon>Spermatophyta</taxon>
        <taxon>Magnoliopsida</taxon>
        <taxon>eudicotyledons</taxon>
        <taxon>Gunneridae</taxon>
        <taxon>Pentapetalae</taxon>
        <taxon>rosids</taxon>
        <taxon>fabids</taxon>
        <taxon>Fabales</taxon>
        <taxon>Fabaceae</taxon>
        <taxon>Papilionoideae</taxon>
        <taxon>50 kb inversion clade</taxon>
        <taxon>genistoids sensu lato</taxon>
        <taxon>core genistoids</taxon>
        <taxon>Genisteae</taxon>
        <taxon>Lupinus</taxon>
    </lineage>
</organism>
<evidence type="ECO:0000313" key="2">
    <source>
        <dbReference type="EMBL" id="CAL0314152.1"/>
    </source>
</evidence>